<reference evidence="1" key="1">
    <citation type="journal article" date="2020" name="Stud. Mycol.">
        <title>101 Dothideomycetes genomes: a test case for predicting lifestyles and emergence of pathogens.</title>
        <authorList>
            <person name="Haridas S."/>
            <person name="Albert R."/>
            <person name="Binder M."/>
            <person name="Bloem J."/>
            <person name="Labutti K."/>
            <person name="Salamov A."/>
            <person name="Andreopoulos B."/>
            <person name="Baker S."/>
            <person name="Barry K."/>
            <person name="Bills G."/>
            <person name="Bluhm B."/>
            <person name="Cannon C."/>
            <person name="Castanera R."/>
            <person name="Culley D."/>
            <person name="Daum C."/>
            <person name="Ezra D."/>
            <person name="Gonzalez J."/>
            <person name="Henrissat B."/>
            <person name="Kuo A."/>
            <person name="Liang C."/>
            <person name="Lipzen A."/>
            <person name="Lutzoni F."/>
            <person name="Magnuson J."/>
            <person name="Mondo S."/>
            <person name="Nolan M."/>
            <person name="Ohm R."/>
            <person name="Pangilinan J."/>
            <person name="Park H.-J."/>
            <person name="Ramirez L."/>
            <person name="Alfaro M."/>
            <person name="Sun H."/>
            <person name="Tritt A."/>
            <person name="Yoshinaga Y."/>
            <person name="Zwiers L.-H."/>
            <person name="Turgeon B."/>
            <person name="Goodwin S."/>
            <person name="Spatafora J."/>
            <person name="Crous P."/>
            <person name="Grigoriev I."/>
        </authorList>
    </citation>
    <scope>NUCLEOTIDE SEQUENCE</scope>
    <source>
        <strain evidence="1">CBS 269.34</strain>
    </source>
</reference>
<evidence type="ECO:0000313" key="1">
    <source>
        <dbReference type="EMBL" id="KAF2490107.1"/>
    </source>
</evidence>
<accession>A0A6A6QF48</accession>
<organism evidence="1 2">
    <name type="scientific">Lophium mytilinum</name>
    <dbReference type="NCBI Taxonomy" id="390894"/>
    <lineage>
        <taxon>Eukaryota</taxon>
        <taxon>Fungi</taxon>
        <taxon>Dikarya</taxon>
        <taxon>Ascomycota</taxon>
        <taxon>Pezizomycotina</taxon>
        <taxon>Dothideomycetes</taxon>
        <taxon>Pleosporomycetidae</taxon>
        <taxon>Mytilinidiales</taxon>
        <taxon>Mytilinidiaceae</taxon>
        <taxon>Lophium</taxon>
    </lineage>
</organism>
<gene>
    <name evidence="1" type="ORF">BU16DRAFT_531443</name>
</gene>
<dbReference type="Proteomes" id="UP000799750">
    <property type="component" value="Unassembled WGS sequence"/>
</dbReference>
<protein>
    <submittedName>
        <fullName evidence="1">Uncharacterized protein</fullName>
    </submittedName>
</protein>
<proteinExistence type="predicted"/>
<dbReference type="EMBL" id="MU004198">
    <property type="protein sequence ID" value="KAF2490107.1"/>
    <property type="molecule type" value="Genomic_DNA"/>
</dbReference>
<name>A0A6A6QF48_9PEZI</name>
<sequence length="127" mass="13409">MHRALVCSRHGVIAGSKGFNISATTLSTGSLLLGCLMKQSSRPHTEIPEIPVPDSCGGGLGIATKPGSPSVRSVSSELDSPASASFSGFHYPARCNSYPAKTWAASEDWLVAGLMYVATERPSTWWL</sequence>
<keyword evidence="2" id="KW-1185">Reference proteome</keyword>
<dbReference type="PROSITE" id="PS51257">
    <property type="entry name" value="PROKAR_LIPOPROTEIN"/>
    <property type="match status" value="1"/>
</dbReference>
<dbReference type="AlphaFoldDB" id="A0A6A6QF48"/>
<evidence type="ECO:0000313" key="2">
    <source>
        <dbReference type="Proteomes" id="UP000799750"/>
    </source>
</evidence>